<dbReference type="GeneID" id="19403866"/>
<dbReference type="SUPFAM" id="SSF158791">
    <property type="entry name" value="MgtE N-terminal domain-like"/>
    <property type="match status" value="1"/>
</dbReference>
<dbReference type="AlphaFoldDB" id="R0JN60"/>
<organism evidence="1 2">
    <name type="scientific">Exserohilum turcicum (strain 28A)</name>
    <name type="common">Northern leaf blight fungus</name>
    <name type="synonym">Setosphaeria turcica</name>
    <dbReference type="NCBI Taxonomy" id="671987"/>
    <lineage>
        <taxon>Eukaryota</taxon>
        <taxon>Fungi</taxon>
        <taxon>Dikarya</taxon>
        <taxon>Ascomycota</taxon>
        <taxon>Pezizomycotina</taxon>
        <taxon>Dothideomycetes</taxon>
        <taxon>Pleosporomycetidae</taxon>
        <taxon>Pleosporales</taxon>
        <taxon>Pleosporineae</taxon>
        <taxon>Pleosporaceae</taxon>
        <taxon>Exserohilum</taxon>
    </lineage>
</organism>
<sequence>MNTILLILRRLQLEVDRVSTLDVPAFRAYIGDIEPHNLARLWRTIDDSRFRRKLSEDIDVSIVSNALEMLPYELKAELLKYMSNRQRLRVVRTWSPEKQLDELNRLENWQDMEDGNWENRIADTRVMTEHLYS</sequence>
<proteinExistence type="predicted"/>
<reference evidence="1 2" key="1">
    <citation type="journal article" date="2012" name="PLoS Pathog.">
        <title>Diverse lifestyles and strategies of plant pathogenesis encoded in the genomes of eighteen Dothideomycetes fungi.</title>
        <authorList>
            <person name="Ohm R.A."/>
            <person name="Feau N."/>
            <person name="Henrissat B."/>
            <person name="Schoch C.L."/>
            <person name="Horwitz B.A."/>
            <person name="Barry K.W."/>
            <person name="Condon B.J."/>
            <person name="Copeland A.C."/>
            <person name="Dhillon B."/>
            <person name="Glaser F."/>
            <person name="Hesse C.N."/>
            <person name="Kosti I."/>
            <person name="LaButti K."/>
            <person name="Lindquist E.A."/>
            <person name="Lucas S."/>
            <person name="Salamov A.A."/>
            <person name="Bradshaw R.E."/>
            <person name="Ciuffetti L."/>
            <person name="Hamelin R.C."/>
            <person name="Kema G.H.J."/>
            <person name="Lawrence C."/>
            <person name="Scott J.A."/>
            <person name="Spatafora J.W."/>
            <person name="Turgeon B.G."/>
            <person name="de Wit P.J.G.M."/>
            <person name="Zhong S."/>
            <person name="Goodwin S.B."/>
            <person name="Grigoriev I.V."/>
        </authorList>
    </citation>
    <scope>NUCLEOTIDE SEQUENCE [LARGE SCALE GENOMIC DNA]</scope>
    <source>
        <strain evidence="2">28A</strain>
    </source>
</reference>
<dbReference type="Proteomes" id="UP000016935">
    <property type="component" value="Unassembled WGS sequence"/>
</dbReference>
<evidence type="ECO:0000313" key="2">
    <source>
        <dbReference type="Proteomes" id="UP000016935"/>
    </source>
</evidence>
<evidence type="ECO:0000313" key="1">
    <source>
        <dbReference type="EMBL" id="EOA82618.1"/>
    </source>
</evidence>
<dbReference type="RefSeq" id="XP_008029435.1">
    <property type="nucleotide sequence ID" value="XM_008031244.1"/>
</dbReference>
<keyword evidence="2" id="KW-1185">Reference proteome</keyword>
<protein>
    <submittedName>
        <fullName evidence="1">Uncharacterized protein</fullName>
    </submittedName>
</protein>
<dbReference type="EMBL" id="KB908844">
    <property type="protein sequence ID" value="EOA82618.1"/>
    <property type="molecule type" value="Genomic_DNA"/>
</dbReference>
<dbReference type="HOGENOM" id="CLU_1907989_0_0_1"/>
<name>R0JN60_EXST2</name>
<accession>R0JN60</accession>
<gene>
    <name evidence="1" type="ORF">SETTUDRAFT_34169</name>
</gene>
<reference evidence="1 2" key="2">
    <citation type="journal article" date="2013" name="PLoS Genet.">
        <title>Comparative genome structure, secondary metabolite, and effector coding capacity across Cochliobolus pathogens.</title>
        <authorList>
            <person name="Condon B.J."/>
            <person name="Leng Y."/>
            <person name="Wu D."/>
            <person name="Bushley K.E."/>
            <person name="Ohm R.A."/>
            <person name="Otillar R."/>
            <person name="Martin J."/>
            <person name="Schackwitz W."/>
            <person name="Grimwood J."/>
            <person name="MohdZainudin N."/>
            <person name="Xue C."/>
            <person name="Wang R."/>
            <person name="Manning V.A."/>
            <person name="Dhillon B."/>
            <person name="Tu Z.J."/>
            <person name="Steffenson B.J."/>
            <person name="Salamov A."/>
            <person name="Sun H."/>
            <person name="Lowry S."/>
            <person name="LaButti K."/>
            <person name="Han J."/>
            <person name="Copeland A."/>
            <person name="Lindquist E."/>
            <person name="Barry K."/>
            <person name="Schmutz J."/>
            <person name="Baker S.E."/>
            <person name="Ciuffetti L.M."/>
            <person name="Grigoriev I.V."/>
            <person name="Zhong S."/>
            <person name="Turgeon B.G."/>
        </authorList>
    </citation>
    <scope>NUCLEOTIDE SEQUENCE [LARGE SCALE GENOMIC DNA]</scope>
    <source>
        <strain evidence="2">28A</strain>
    </source>
</reference>